<dbReference type="InterPro" id="IPR005502">
    <property type="entry name" value="Ribosyl_crysJ1"/>
</dbReference>
<organism evidence="3 4">
    <name type="scientific">Thermobacillus xylanilyticus</name>
    <dbReference type="NCBI Taxonomy" id="76633"/>
    <lineage>
        <taxon>Bacteria</taxon>
        <taxon>Bacillati</taxon>
        <taxon>Bacillota</taxon>
        <taxon>Bacilli</taxon>
        <taxon>Bacillales</taxon>
        <taxon>Paenibacillaceae</taxon>
        <taxon>Thermobacillus</taxon>
    </lineage>
</organism>
<dbReference type="Gene3D" id="1.10.4080.10">
    <property type="entry name" value="ADP-ribosylation/Crystallin J1"/>
    <property type="match status" value="1"/>
</dbReference>
<dbReference type="Proteomes" id="UP000681526">
    <property type="component" value="Unassembled WGS sequence"/>
</dbReference>
<protein>
    <submittedName>
        <fullName evidence="3">ADP-ribosylation/Crystallin J1</fullName>
    </submittedName>
</protein>
<dbReference type="InterPro" id="IPR036705">
    <property type="entry name" value="Ribosyl_crysJ1_sf"/>
</dbReference>
<name>A0ABM8V3X7_THEXY</name>
<proteinExistence type="inferred from homology"/>
<keyword evidence="2" id="KW-0378">Hydrolase</keyword>
<sequence>MLPANYLERVYAGFLGMNIGIRLGAPVEPEVWTFERIERVYGDIRDYVKPYRTFSADDDANGPIFFIRALYDDAVDRELTAQDVARAWLNYAREGVGMFWWGGVGVSTEHTAYVNLRKGIEAPASGSIAVNGEILAEQIGGQIFVDVWGLLWPGNMEKAALYAERAASVSHDRNGLYGARFIAACIAKAFEADSVDEVVEAALGMIPADSLYAQVVRAVMDFHDRHPHDWRACRRFLETEWGYDKYGGVCHIIPNAGVCVLALLYGGGDFARTVEIATMCGWDTDCNAGNVGTIAGVLCGLAGIPGHYRKPINDCIVASSVSGYLNIVDLPTFCKELALLSCRLHGLEPPRKLANGVRFGELYFDFDLPGSTHGIRTSNPFKTPVIRHSRRVRYGESGGSLEIVFDRITNVESSKICYKPYYRREDFNDEKYKPTFAPQVYSGQTVEFKLWLDQWEGAPLRITPYVRDTYTKEDVLLEAVELVRGEWNTLSFVVPPLAGSFADEVGFMIDSPTSTAASRAFGALYIGRMRVYGGGGYAIDWRKQAVEFTSVTPMAQHRGEWSLKDGALHYAVEGNAAAFTGNYYARDVEAEAEFTPLSGESHGFVARALGIERCYWLGLAEEGTVSIRKNDFGWTELASASFPWEHGRTYALKMIVRGASLKLYVDDKLVVEAEDAQYAHGMYGVASLRDAAGSVGEFRVISFTVQDGMER</sequence>
<dbReference type="Gene3D" id="2.60.120.260">
    <property type="entry name" value="Galactose-binding domain-like"/>
    <property type="match status" value="1"/>
</dbReference>
<dbReference type="Gene3D" id="2.60.120.560">
    <property type="entry name" value="Exo-inulinase, domain 1"/>
    <property type="match status" value="1"/>
</dbReference>
<accession>A0ABM8V3X7</accession>
<dbReference type="InterPro" id="IPR050792">
    <property type="entry name" value="ADP-ribosylglycohydrolase"/>
</dbReference>
<gene>
    <name evidence="3" type="primary">txxe 1611</name>
    <name evidence="3" type="ORF">TXXE_09300</name>
</gene>
<dbReference type="PANTHER" id="PTHR16222:SF24">
    <property type="entry name" value="ADP-RIBOSYLHYDROLASE ARH3"/>
    <property type="match status" value="1"/>
</dbReference>
<dbReference type="Pfam" id="PF03747">
    <property type="entry name" value="ADP_ribosyl_GH"/>
    <property type="match status" value="1"/>
</dbReference>
<evidence type="ECO:0000256" key="1">
    <source>
        <dbReference type="ARBA" id="ARBA00010702"/>
    </source>
</evidence>
<dbReference type="EMBL" id="CAJRAY010000042">
    <property type="protein sequence ID" value="CAG5085898.1"/>
    <property type="molecule type" value="Genomic_DNA"/>
</dbReference>
<dbReference type="RefSeq" id="WP_213484387.1">
    <property type="nucleotide sequence ID" value="NZ_CAJRAY010000042.1"/>
</dbReference>
<evidence type="ECO:0000256" key="2">
    <source>
        <dbReference type="ARBA" id="ARBA00022801"/>
    </source>
</evidence>
<dbReference type="SUPFAM" id="SSF101478">
    <property type="entry name" value="ADP-ribosylglycohydrolase"/>
    <property type="match status" value="1"/>
</dbReference>
<evidence type="ECO:0000313" key="3">
    <source>
        <dbReference type="EMBL" id="CAG5085898.1"/>
    </source>
</evidence>
<reference evidence="3 4" key="1">
    <citation type="submission" date="2021-04" db="EMBL/GenBank/DDBJ databases">
        <authorList>
            <person name="Rakotoarivonina H."/>
        </authorList>
    </citation>
    <scope>NUCLEOTIDE SEQUENCE [LARGE SCALE GENOMIC DNA]</scope>
    <source>
        <strain evidence="3 4">XE</strain>
    </source>
</reference>
<keyword evidence="4" id="KW-1185">Reference proteome</keyword>
<evidence type="ECO:0000313" key="4">
    <source>
        <dbReference type="Proteomes" id="UP000681526"/>
    </source>
</evidence>
<comment type="caution">
    <text evidence="3">The sequence shown here is derived from an EMBL/GenBank/DDBJ whole genome shotgun (WGS) entry which is preliminary data.</text>
</comment>
<dbReference type="PANTHER" id="PTHR16222">
    <property type="entry name" value="ADP-RIBOSYLGLYCOHYDROLASE"/>
    <property type="match status" value="1"/>
</dbReference>
<comment type="similarity">
    <text evidence="1">Belongs to the ADP-ribosylglycohydrolase family.</text>
</comment>